<keyword evidence="3 15" id="KW-0109">Calcium transport</keyword>
<dbReference type="PRINTS" id="PR00120">
    <property type="entry name" value="HATPASE"/>
</dbReference>
<dbReference type="FunFam" id="3.40.50.1000:FF:000018">
    <property type="entry name" value="Calcium-transporting ATPase"/>
    <property type="match status" value="1"/>
</dbReference>
<evidence type="ECO:0000256" key="10">
    <source>
        <dbReference type="ARBA" id="ARBA00022967"/>
    </source>
</evidence>
<dbReference type="Gene3D" id="3.40.1110.10">
    <property type="entry name" value="Calcium-transporting ATPase, cytoplasmic domain N"/>
    <property type="match status" value="1"/>
</dbReference>
<dbReference type="SUPFAM" id="SSF56784">
    <property type="entry name" value="HAD-like"/>
    <property type="match status" value="1"/>
</dbReference>
<dbReference type="PANTHER" id="PTHR24093:SF369">
    <property type="entry name" value="CALCIUM-TRANSPORTING ATPASE"/>
    <property type="match status" value="1"/>
</dbReference>
<dbReference type="GO" id="GO:0016887">
    <property type="term" value="F:ATP hydrolysis activity"/>
    <property type="evidence" value="ECO:0007669"/>
    <property type="project" value="InterPro"/>
</dbReference>
<evidence type="ECO:0000256" key="3">
    <source>
        <dbReference type="ARBA" id="ARBA00022568"/>
    </source>
</evidence>
<keyword evidence="11 15" id="KW-1133">Transmembrane helix</keyword>
<evidence type="ECO:0000256" key="11">
    <source>
        <dbReference type="ARBA" id="ARBA00022989"/>
    </source>
</evidence>
<dbReference type="InterPro" id="IPR006408">
    <property type="entry name" value="P-type_ATPase_IIB"/>
</dbReference>
<evidence type="ECO:0000256" key="15">
    <source>
        <dbReference type="RuleBase" id="RU361146"/>
    </source>
</evidence>
<dbReference type="SUPFAM" id="SSF81660">
    <property type="entry name" value="Metal cation-transporting ATPase, ATP-binding domain N"/>
    <property type="match status" value="1"/>
</dbReference>
<keyword evidence="8 15" id="KW-0067">ATP-binding</keyword>
<dbReference type="EC" id="7.2.2.10" evidence="15"/>
<keyword evidence="9" id="KW-0460">Magnesium</keyword>
<comment type="caution">
    <text evidence="19">The sequence shown here is derived from an EMBL/GenBank/DDBJ whole genome shotgun (WGS) entry which is preliminary data.</text>
</comment>
<feature type="region of interest" description="Disordered" evidence="16">
    <location>
        <begin position="729"/>
        <end position="748"/>
    </location>
</feature>
<comment type="function">
    <text evidence="15">Catalyzes the hydrolysis of ATP coupled with the transport of calcium.</text>
</comment>
<evidence type="ECO:0000256" key="13">
    <source>
        <dbReference type="ARBA" id="ARBA00023136"/>
    </source>
</evidence>
<dbReference type="InterPro" id="IPR023298">
    <property type="entry name" value="ATPase_P-typ_TM_dom_sf"/>
</dbReference>
<evidence type="ECO:0000313" key="19">
    <source>
        <dbReference type="EMBL" id="PWA03622.1"/>
    </source>
</evidence>
<dbReference type="InterPro" id="IPR018303">
    <property type="entry name" value="ATPase_P-typ_P_site"/>
</dbReference>
<dbReference type="SFLD" id="SFLDF00027">
    <property type="entry name" value="p-type_atpase"/>
    <property type="match status" value="1"/>
</dbReference>
<keyword evidence="20" id="KW-1185">Reference proteome</keyword>
<feature type="domain" description="P-type ATPase A" evidence="17">
    <location>
        <begin position="217"/>
        <end position="294"/>
    </location>
</feature>
<dbReference type="PRINTS" id="PR00119">
    <property type="entry name" value="CATATPASE"/>
</dbReference>
<dbReference type="InterPro" id="IPR044492">
    <property type="entry name" value="P_typ_ATPase_HD_dom"/>
</dbReference>
<evidence type="ECO:0000259" key="17">
    <source>
        <dbReference type="Pfam" id="PF00122"/>
    </source>
</evidence>
<dbReference type="InterPro" id="IPR008250">
    <property type="entry name" value="ATPase_P-typ_transduc_dom_A_sf"/>
</dbReference>
<feature type="region of interest" description="Disordered" evidence="16">
    <location>
        <begin position="1315"/>
        <end position="1355"/>
    </location>
</feature>
<dbReference type="EMBL" id="MBFU01000011">
    <property type="protein sequence ID" value="PWA03622.1"/>
    <property type="molecule type" value="Genomic_DNA"/>
</dbReference>
<keyword evidence="6 15" id="KW-0547">Nucleotide-binding</keyword>
<keyword evidence="2 15" id="KW-0813">Transport</keyword>
<evidence type="ECO:0000256" key="5">
    <source>
        <dbReference type="ARBA" id="ARBA00022723"/>
    </source>
</evidence>
<keyword evidence="10" id="KW-1278">Translocase</keyword>
<evidence type="ECO:0000256" key="7">
    <source>
        <dbReference type="ARBA" id="ARBA00022837"/>
    </source>
</evidence>
<dbReference type="InterPro" id="IPR036412">
    <property type="entry name" value="HAD-like_sf"/>
</dbReference>
<dbReference type="Proteomes" id="UP000245591">
    <property type="component" value="Unassembled WGS sequence"/>
</dbReference>
<evidence type="ECO:0000313" key="20">
    <source>
        <dbReference type="Proteomes" id="UP000245591"/>
    </source>
</evidence>
<dbReference type="GO" id="GO:0006874">
    <property type="term" value="P:intracellular calcium ion homeostasis"/>
    <property type="evidence" value="ECO:0007669"/>
    <property type="project" value="TreeGrafter"/>
</dbReference>
<keyword evidence="4 15" id="KW-0812">Transmembrane</keyword>
<dbReference type="Pfam" id="PF00702">
    <property type="entry name" value="Hydrolase"/>
    <property type="match status" value="1"/>
</dbReference>
<dbReference type="PANTHER" id="PTHR24093">
    <property type="entry name" value="CATION TRANSPORTING ATPASE"/>
    <property type="match status" value="1"/>
</dbReference>
<protein>
    <recommendedName>
        <fullName evidence="15">Calcium-transporting ATPase</fullName>
        <ecNumber evidence="15">7.2.2.10</ecNumber>
    </recommendedName>
</protein>
<proteinExistence type="inferred from homology"/>
<dbReference type="GO" id="GO:0012505">
    <property type="term" value="C:endomembrane system"/>
    <property type="evidence" value="ECO:0007669"/>
    <property type="project" value="UniProtKB-SubCell"/>
</dbReference>
<dbReference type="NCBIfam" id="TIGR01517">
    <property type="entry name" value="ATPase-IIB_Ca"/>
    <property type="match status" value="1"/>
</dbReference>
<evidence type="ECO:0000256" key="8">
    <source>
        <dbReference type="ARBA" id="ARBA00022840"/>
    </source>
</evidence>
<dbReference type="Gene3D" id="3.40.50.1000">
    <property type="entry name" value="HAD superfamily/HAD-like"/>
    <property type="match status" value="1"/>
</dbReference>
<dbReference type="InterPro" id="IPR023299">
    <property type="entry name" value="ATPase_P-typ_cyto_dom_N"/>
</dbReference>
<dbReference type="InterPro" id="IPR006068">
    <property type="entry name" value="ATPase_P-typ_cation-transptr_C"/>
</dbReference>
<dbReference type="InterPro" id="IPR001757">
    <property type="entry name" value="P_typ_ATPase"/>
</dbReference>
<dbReference type="NCBIfam" id="TIGR01494">
    <property type="entry name" value="ATPase_P-type"/>
    <property type="match status" value="1"/>
</dbReference>
<dbReference type="InterPro" id="IPR023214">
    <property type="entry name" value="HAD_sf"/>
</dbReference>
<keyword evidence="5" id="KW-0479">Metal-binding</keyword>
<dbReference type="Gene3D" id="2.70.150.10">
    <property type="entry name" value="Calcium-transporting ATPase, cytoplasmic transduction domain A"/>
    <property type="match status" value="1"/>
</dbReference>
<dbReference type="SUPFAM" id="SSF81653">
    <property type="entry name" value="Calcium ATPase, transduction domain A"/>
    <property type="match status" value="1"/>
</dbReference>
<feature type="transmembrane region" description="Helical" evidence="15">
    <location>
        <begin position="368"/>
        <end position="390"/>
    </location>
</feature>
<evidence type="ECO:0000259" key="18">
    <source>
        <dbReference type="Pfam" id="PF00689"/>
    </source>
</evidence>
<keyword evidence="7 15" id="KW-0106">Calcium</keyword>
<comment type="catalytic activity">
    <reaction evidence="14 15">
        <text>Ca(2+)(in) + ATP + H2O = Ca(2+)(out) + ADP + phosphate + H(+)</text>
        <dbReference type="Rhea" id="RHEA:18105"/>
        <dbReference type="ChEBI" id="CHEBI:15377"/>
        <dbReference type="ChEBI" id="CHEBI:15378"/>
        <dbReference type="ChEBI" id="CHEBI:29108"/>
        <dbReference type="ChEBI" id="CHEBI:30616"/>
        <dbReference type="ChEBI" id="CHEBI:43474"/>
        <dbReference type="ChEBI" id="CHEBI:456216"/>
        <dbReference type="EC" id="7.2.2.10"/>
    </reaction>
</comment>
<keyword evidence="12 15" id="KW-0406">Ion transport</keyword>
<comment type="subcellular location">
    <subcellularLocation>
        <location evidence="1">Endomembrane system</location>
        <topology evidence="1">Multi-pass membrane protein</topology>
    </subcellularLocation>
    <subcellularLocation>
        <location evidence="15">Membrane</location>
        <topology evidence="15">Multi-pass membrane protein</topology>
    </subcellularLocation>
</comment>
<feature type="transmembrane region" description="Helical" evidence="15">
    <location>
        <begin position="410"/>
        <end position="439"/>
    </location>
</feature>
<dbReference type="SUPFAM" id="SSF81665">
    <property type="entry name" value="Calcium ATPase, transmembrane domain M"/>
    <property type="match status" value="1"/>
</dbReference>
<dbReference type="Pfam" id="PF00689">
    <property type="entry name" value="Cation_ATPase_C"/>
    <property type="match status" value="1"/>
</dbReference>
<dbReference type="GO" id="GO:0005524">
    <property type="term" value="F:ATP binding"/>
    <property type="evidence" value="ECO:0007669"/>
    <property type="project" value="UniProtKB-KW"/>
</dbReference>
<gene>
    <name evidence="19" type="ORF">BB558_000293</name>
</gene>
<evidence type="ECO:0000256" key="14">
    <source>
        <dbReference type="ARBA" id="ARBA00048694"/>
    </source>
</evidence>
<sequence length="1407" mass="156507">MDSNHDPSNEKQQVTLHISEKPTSNFVNKSLFSEIIANKDIKSLRNLGGTNELLSALKVDPKSGLLTDKTEHIEEDIWFDATSPPSPAQLEKDQKPEEDLEWVHELEKTKEIFPKRTQCFDTNVLPKQPAATFLQLVIAVLNDKMLLLLCFTALVSTGLGIYEDVRVTGIPEEDDNNVHWIEGFSIIIAVTIVVLVSAINDYKKEKQFRKLNDKKDDRQVQVTRNGIKQTISIHCVLVGDIMHIENGEVLGVDAVVISSSNLKVDESSITGESDAMAKCSLEEYKVKNDEAIKKWKEYNSSRMKSIRKSLAAQNVENESETDIEKISHEENLLEPEVPTNLIKADPFLISGKEATPLQIKLNELAETIAKIGGAVALLMFVVLLTQYIVLIAKNEVSKATTAIITNVINIFISVLTVIVVAIPEGLPLAITVSLSIATIRMLRDNCMVRVLAACETMGNATTICSDKTGTLTQNKMTVITGTIGTEHRFRVYPLGTARMMKRRATETPADEYITDANGIPILKNNLNKLKKTKDASNNGNTNGLDEDSEKYEIEIQNFRNLTPKPIMELILDSISLNSTAFKVYPEEETATEAPLKGPRFLSKIKKLFQFRQKKPSLVDSENIDTFNSRASGGKFQVDKFSGSSTEVALLQWAQTIGEKEILERREHAQENIAEVWPFSSAKKSMSVLIKIGKNEKGENLYRLFVKGAPENILLECKYVIDVYGKSKSKKKEDSSSSSDNYSKEKHTLSDPNISIEKLDAESKNVINGIISDYSSRALRTIGTMYCEVTESELNGVNMENSEEIWRNSKGLVWIGVFGIEDPLREGVSQSVRQCQKAGITVRMVTGDNLITARAISTQCGIYTPGMGGIVMEGRHFRNLHPEEMEVIIPRLQVLARSSPEDKQTLVNWLKDHGNIVAVTGDGTNDGPALRSADVGFSMGISGTEIAKEASDIILMDDNFNSIVRALIWGRSVNDAMKKFLQFQLTVNVTAVIVAFVSAVQGKSQDPVFSPVQLLWVNLIMDTLAALALATDPPTPELLERYPENISSPIINLSMWKHIIGQAIFQITVTFVTLYASDNLFNLNANDPHQYMILRSLVFNTFVWMQIFNEFNCRVLGTQVNCFKNITKNKYFLTVSTITIVLQVIIIEFGGSVFQTRSLTPLQWLYSIVFGALSLPIGLALRLFPTSIISRLVPSFSDNIYKEPTDLSWNPPAQTVQRQLAFLNALRGGRLKSQNILGMRVRYDLLKPRNWSHSDSKQLRGMTKEELEAKQQEAVKRVISEIPQEDSEIGSTKKGNEYMALYKYAPTEGQKKLGFKSKSELSDDSEVPETKKKTKSKWRNIGRSRKGMGSSKNAGGFSFAAAMVPTMVGASIGAGMSASTQPKDKDISKVLAEVLEEKEKQSSPDSNN</sequence>
<feature type="transmembrane region" description="Helical" evidence="15">
    <location>
        <begin position="183"/>
        <end position="202"/>
    </location>
</feature>
<evidence type="ECO:0000256" key="2">
    <source>
        <dbReference type="ARBA" id="ARBA00022448"/>
    </source>
</evidence>
<evidence type="ECO:0000256" key="16">
    <source>
        <dbReference type="SAM" id="MobiDB-lite"/>
    </source>
</evidence>
<organism evidence="19 20">
    <name type="scientific">Smittium angustum</name>
    <dbReference type="NCBI Taxonomy" id="133377"/>
    <lineage>
        <taxon>Eukaryota</taxon>
        <taxon>Fungi</taxon>
        <taxon>Fungi incertae sedis</taxon>
        <taxon>Zoopagomycota</taxon>
        <taxon>Kickxellomycotina</taxon>
        <taxon>Harpellomycetes</taxon>
        <taxon>Harpellales</taxon>
        <taxon>Legeriomycetaceae</taxon>
        <taxon>Smittium</taxon>
    </lineage>
</organism>
<dbReference type="GO" id="GO:0046872">
    <property type="term" value="F:metal ion binding"/>
    <property type="evidence" value="ECO:0007669"/>
    <property type="project" value="UniProtKB-KW"/>
</dbReference>
<evidence type="ECO:0000256" key="12">
    <source>
        <dbReference type="ARBA" id="ARBA00023065"/>
    </source>
</evidence>
<dbReference type="SFLD" id="SFLDG00002">
    <property type="entry name" value="C1.7:_P-type_atpase_like"/>
    <property type="match status" value="1"/>
</dbReference>
<dbReference type="SFLD" id="SFLDS00003">
    <property type="entry name" value="Haloacid_Dehalogenase"/>
    <property type="match status" value="1"/>
</dbReference>
<comment type="caution">
    <text evidence="15">Lacks conserved residue(s) required for the propagation of feature annotation.</text>
</comment>
<comment type="similarity">
    <text evidence="15">Belongs to the cation transport ATPase (P-type) (TC 3.A.3) family.</text>
</comment>
<dbReference type="FunFam" id="1.20.1110.10:FF:000039">
    <property type="entry name" value="Calcium-transporting ATPase"/>
    <property type="match status" value="1"/>
</dbReference>
<dbReference type="PROSITE" id="PS00154">
    <property type="entry name" value="ATPASE_E1_E2"/>
    <property type="match status" value="1"/>
</dbReference>
<reference evidence="19 20" key="1">
    <citation type="journal article" date="2018" name="MBio">
        <title>Comparative Genomics Reveals the Core Gene Toolbox for the Fungus-Insect Symbiosis.</title>
        <authorList>
            <person name="Wang Y."/>
            <person name="Stata M."/>
            <person name="Wang W."/>
            <person name="Stajich J.E."/>
            <person name="White M.M."/>
            <person name="Moncalvo J.M."/>
        </authorList>
    </citation>
    <scope>NUCLEOTIDE SEQUENCE [LARGE SCALE GENOMIC DNA]</scope>
    <source>
        <strain evidence="19 20">AUS-126-30</strain>
    </source>
</reference>
<evidence type="ECO:0000256" key="9">
    <source>
        <dbReference type="ARBA" id="ARBA00022842"/>
    </source>
</evidence>
<feature type="transmembrane region" description="Helical" evidence="15">
    <location>
        <begin position="1163"/>
        <end position="1183"/>
    </location>
</feature>
<accession>A0A2U1JEU5</accession>
<dbReference type="Gene3D" id="1.20.1110.10">
    <property type="entry name" value="Calcium-transporting ATPase, transmembrane domain"/>
    <property type="match status" value="3"/>
</dbReference>
<evidence type="ECO:0000256" key="6">
    <source>
        <dbReference type="ARBA" id="ARBA00022741"/>
    </source>
</evidence>
<dbReference type="InterPro" id="IPR059000">
    <property type="entry name" value="ATPase_P-type_domA"/>
</dbReference>
<feature type="compositionally biased region" description="Basic residues" evidence="16">
    <location>
        <begin position="1331"/>
        <end position="1345"/>
    </location>
</feature>
<evidence type="ECO:0000256" key="1">
    <source>
        <dbReference type="ARBA" id="ARBA00004127"/>
    </source>
</evidence>
<feature type="transmembrane region" description="Helical" evidence="15">
    <location>
        <begin position="979"/>
        <end position="999"/>
    </location>
</feature>
<feature type="domain" description="Cation-transporting P-type ATPase C-terminal" evidence="18">
    <location>
        <begin position="1007"/>
        <end position="1182"/>
    </location>
</feature>
<feature type="transmembrane region" description="Helical" evidence="15">
    <location>
        <begin position="145"/>
        <end position="163"/>
    </location>
</feature>
<dbReference type="Pfam" id="PF13246">
    <property type="entry name" value="Cation_ATPase"/>
    <property type="match status" value="1"/>
</dbReference>
<dbReference type="GO" id="GO:0005388">
    <property type="term" value="F:P-type calcium transporter activity"/>
    <property type="evidence" value="ECO:0007669"/>
    <property type="project" value="UniProtKB-EC"/>
</dbReference>
<keyword evidence="13 15" id="KW-0472">Membrane</keyword>
<name>A0A2U1JEU5_SMIAN</name>
<feature type="region of interest" description="Disordered" evidence="16">
    <location>
        <begin position="1372"/>
        <end position="1407"/>
    </location>
</feature>
<evidence type="ECO:0000256" key="4">
    <source>
        <dbReference type="ARBA" id="ARBA00022692"/>
    </source>
</evidence>
<feature type="transmembrane region" description="Helical" evidence="15">
    <location>
        <begin position="1058"/>
        <end position="1076"/>
    </location>
</feature>
<dbReference type="GO" id="GO:0005886">
    <property type="term" value="C:plasma membrane"/>
    <property type="evidence" value="ECO:0007669"/>
    <property type="project" value="TreeGrafter"/>
</dbReference>
<dbReference type="Pfam" id="PF00122">
    <property type="entry name" value="E1-E2_ATPase"/>
    <property type="match status" value="1"/>
</dbReference>
<feature type="transmembrane region" description="Helical" evidence="15">
    <location>
        <begin position="1130"/>
        <end position="1151"/>
    </location>
</feature>